<feature type="transmembrane region" description="Helical" evidence="1">
    <location>
        <begin position="391"/>
        <end position="416"/>
    </location>
</feature>
<keyword evidence="3" id="KW-1185">Reference proteome</keyword>
<dbReference type="OrthoDB" id="9806532at2"/>
<feature type="transmembrane region" description="Helical" evidence="1">
    <location>
        <begin position="338"/>
        <end position="358"/>
    </location>
</feature>
<feature type="transmembrane region" description="Helical" evidence="1">
    <location>
        <begin position="985"/>
        <end position="1008"/>
    </location>
</feature>
<dbReference type="Gene3D" id="3.30.2090.10">
    <property type="entry name" value="Multidrug efflux transporter AcrB TolC docking domain, DN and DC subdomains"/>
    <property type="match status" value="2"/>
</dbReference>
<reference evidence="2 3" key="1">
    <citation type="submission" date="2017-03" db="EMBL/GenBank/DDBJ databases">
        <title>Genomic and clinical evidence uncovers the enterohepatic species Helicobacter valdiviensis as a potential human intestinal pathogen.</title>
        <authorList>
            <person name="Fresia P."/>
            <person name="Jara R."/>
            <person name="Sierra R."/>
            <person name="Ferres I."/>
            <person name="Greif G."/>
            <person name="Iraola G."/>
            <person name="Collado L."/>
        </authorList>
    </citation>
    <scope>NUCLEOTIDE SEQUENCE [LARGE SCALE GENOMIC DNA]</scope>
    <source>
        <strain evidence="2 3">WBE14</strain>
    </source>
</reference>
<organism evidence="2 3">
    <name type="scientific">Helicobacter valdiviensis</name>
    <dbReference type="NCBI Taxonomy" id="1458358"/>
    <lineage>
        <taxon>Bacteria</taxon>
        <taxon>Pseudomonadati</taxon>
        <taxon>Campylobacterota</taxon>
        <taxon>Epsilonproteobacteria</taxon>
        <taxon>Campylobacterales</taxon>
        <taxon>Helicobacteraceae</taxon>
        <taxon>Helicobacter</taxon>
    </lineage>
</organism>
<feature type="transmembrane region" description="Helical" evidence="1">
    <location>
        <begin position="428"/>
        <end position="452"/>
    </location>
</feature>
<sequence length="1023" mass="113885">MFKLILARPIGVLMFILALAFFGMGALNRLSVELYPNIDVPMVTITTAYPGANAQIVESKVTDKIEEAVSGIDALKKITSISADNVSVVVAEFELEKPIEVAANDVRDKVSSVSFGSEVKSPIVEKLNIGGTTPVISLFISPKNLPKDKKELLALHTHTDLNIKPLLQRIKGVGRVNLVGFLEREIHIKPSPSTLNKYNLTFSDVANAINSQNIEIDGGKIISSDKEWKILTKADANSIKELEEILVGDRIRLGDIALIEESFKEPRSFTSLKIKANSKEEANSLGVLLEIEKITGANEIEITKAIKELMPSLEALSKDYQITLIRDTTTYIKDSLKAVQFDLILGAILAVLVVFIFLRDLRITLIAALSIPSSILGTFALMEVFGMSLNLVTMIALTLAIGIIIDDAIVVIENIYKKMEEGKERREAAYLGIKEISFALIAISCMLLSVFVPIANMSGITGRFFVSFGISLTLAIIVSYLVVISFIPSLSARVIKHTKSAFYLKSEKYFIKLEEFYIKVLNFALNYSKALLVGVFLLFVASVFLITRLGVEFLPSEDKAEFDIKLTAKPGISLEEMRKITLKVQEELLKVQEVEYSLLNIGFTSEQKVYEGKIYVRLSPYNEREKSQKEIMASLRETYKKYAKELNLEITLIEIPQISLGEDDSPLQLSLYSLQDIALEQSVQKIQDFMEKSGKYRDIHTDIKPKTPQITLKIDKALASKYHLNATQIALAISNAFSGAREVSYFRERGREYSIILLSSKKDAKEDLKHLTLKNSLGEVVFLEGLVSFEEEGALSSIKRYDRQRSVNIYANLNEGVSLGEATSLLEDNKEIWLEPMVNYKIEGYAKYMQETNSAFIVAMVSAFVLIYFILATLYESLLQPLIIMITLPLSFVGAFLALFVSGNALSLFSIMGLMLLMGLVGKNATLLIDVANLKREEGETIKEALFNAGRLRLRPILMTTIAMVFGMLPLALAQGEGSAIKSPMGIAMIGGLLFSMFLSLVFVPIFYRMLAPLDDFLKKYYR</sequence>
<evidence type="ECO:0000313" key="3">
    <source>
        <dbReference type="Proteomes" id="UP000249746"/>
    </source>
</evidence>
<dbReference type="Gene3D" id="1.20.1640.10">
    <property type="entry name" value="Multidrug efflux transporter AcrB transmembrane domain"/>
    <property type="match status" value="2"/>
</dbReference>
<keyword evidence="1" id="KW-0472">Membrane</keyword>
<feature type="transmembrane region" description="Helical" evidence="1">
    <location>
        <begin position="464"/>
        <end position="487"/>
    </location>
</feature>
<proteinExistence type="predicted"/>
<keyword evidence="1" id="KW-1133">Transmembrane helix</keyword>
<dbReference type="GO" id="GO:0042910">
    <property type="term" value="F:xenobiotic transmembrane transporter activity"/>
    <property type="evidence" value="ECO:0007669"/>
    <property type="project" value="TreeGrafter"/>
</dbReference>
<dbReference type="AlphaFoldDB" id="A0A2W6MSZ1"/>
<protein>
    <submittedName>
        <fullName evidence="2">Acriflavin resistance protein</fullName>
    </submittedName>
</protein>
<dbReference type="Gene3D" id="3.30.70.1320">
    <property type="entry name" value="Multidrug efflux transporter AcrB pore domain like"/>
    <property type="match status" value="1"/>
</dbReference>
<dbReference type="SUPFAM" id="SSF82866">
    <property type="entry name" value="Multidrug efflux transporter AcrB transmembrane domain"/>
    <property type="match status" value="2"/>
</dbReference>
<keyword evidence="1" id="KW-0812">Transmembrane</keyword>
<dbReference type="InterPro" id="IPR001036">
    <property type="entry name" value="Acrflvin-R"/>
</dbReference>
<feature type="transmembrane region" description="Helical" evidence="1">
    <location>
        <begin position="855"/>
        <end position="875"/>
    </location>
</feature>
<feature type="transmembrane region" description="Helical" evidence="1">
    <location>
        <begin position="882"/>
        <end position="902"/>
    </location>
</feature>
<name>A0A2W6MSZ1_9HELI</name>
<dbReference type="Gene3D" id="3.30.70.1440">
    <property type="entry name" value="Multidrug efflux transporter AcrB pore domain"/>
    <property type="match status" value="1"/>
</dbReference>
<feature type="transmembrane region" description="Helical" evidence="1">
    <location>
        <begin position="365"/>
        <end position="385"/>
    </location>
</feature>
<dbReference type="RefSeq" id="WP_111230405.1">
    <property type="nucleotide sequence ID" value="NZ_NBIU01000030.1"/>
</dbReference>
<feature type="transmembrane region" description="Helical" evidence="1">
    <location>
        <begin position="952"/>
        <end position="973"/>
    </location>
</feature>
<feature type="transmembrane region" description="Helical" evidence="1">
    <location>
        <begin position="908"/>
        <end position="931"/>
    </location>
</feature>
<dbReference type="InterPro" id="IPR027463">
    <property type="entry name" value="AcrB_DN_DC_subdom"/>
</dbReference>
<dbReference type="Proteomes" id="UP000249746">
    <property type="component" value="Unassembled WGS sequence"/>
</dbReference>
<dbReference type="Gene3D" id="3.30.70.1430">
    <property type="entry name" value="Multidrug efflux transporter AcrB pore domain"/>
    <property type="match status" value="2"/>
</dbReference>
<feature type="transmembrane region" description="Helical" evidence="1">
    <location>
        <begin position="530"/>
        <end position="551"/>
    </location>
</feature>
<dbReference type="PANTHER" id="PTHR32063">
    <property type="match status" value="1"/>
</dbReference>
<comment type="caution">
    <text evidence="2">The sequence shown here is derived from an EMBL/GenBank/DDBJ whole genome shotgun (WGS) entry which is preliminary data.</text>
</comment>
<dbReference type="SUPFAM" id="SSF82714">
    <property type="entry name" value="Multidrug efflux transporter AcrB TolC docking domain, DN and DC subdomains"/>
    <property type="match status" value="2"/>
</dbReference>
<dbReference type="PRINTS" id="PR00702">
    <property type="entry name" value="ACRIFLAVINRP"/>
</dbReference>
<dbReference type="SUPFAM" id="SSF82693">
    <property type="entry name" value="Multidrug efflux transporter AcrB pore domain, PN1, PN2, PC1 and PC2 subdomains"/>
    <property type="match status" value="2"/>
</dbReference>
<dbReference type="EMBL" id="NBIU01000030">
    <property type="protein sequence ID" value="PZT47532.1"/>
    <property type="molecule type" value="Genomic_DNA"/>
</dbReference>
<dbReference type="GO" id="GO:0005886">
    <property type="term" value="C:plasma membrane"/>
    <property type="evidence" value="ECO:0007669"/>
    <property type="project" value="TreeGrafter"/>
</dbReference>
<dbReference type="PANTHER" id="PTHR32063:SF0">
    <property type="entry name" value="SWARMING MOTILITY PROTEIN SWRC"/>
    <property type="match status" value="1"/>
</dbReference>
<dbReference type="Pfam" id="PF00873">
    <property type="entry name" value="ACR_tran"/>
    <property type="match status" value="1"/>
</dbReference>
<gene>
    <name evidence="2" type="ORF">B6S12_08665</name>
</gene>
<accession>A0A2W6MSZ1</accession>
<evidence type="ECO:0000256" key="1">
    <source>
        <dbReference type="SAM" id="Phobius"/>
    </source>
</evidence>
<evidence type="ECO:0000313" key="2">
    <source>
        <dbReference type="EMBL" id="PZT47532.1"/>
    </source>
</evidence>